<keyword evidence="4" id="KW-1185">Reference proteome</keyword>
<protein>
    <submittedName>
        <fullName evidence="3">Alpha/beta hydrolase family protein</fullName>
        <ecNumber evidence="3">3.4.-.-</ecNumber>
    </submittedName>
</protein>
<feature type="domain" description="Peptidase S9 prolyl oligopeptidase catalytic" evidence="2">
    <location>
        <begin position="107"/>
        <end position="300"/>
    </location>
</feature>
<dbReference type="Gene3D" id="3.40.50.1820">
    <property type="entry name" value="alpha/beta hydrolase"/>
    <property type="match status" value="1"/>
</dbReference>
<dbReference type="Pfam" id="PF00326">
    <property type="entry name" value="Peptidase_S9"/>
    <property type="match status" value="1"/>
</dbReference>
<reference evidence="4" key="1">
    <citation type="journal article" date="2019" name="Int. J. Syst. Evol. Microbiol.">
        <title>The Global Catalogue of Microorganisms (GCM) 10K type strain sequencing project: providing services to taxonomists for standard genome sequencing and annotation.</title>
        <authorList>
            <consortium name="The Broad Institute Genomics Platform"/>
            <consortium name="The Broad Institute Genome Sequencing Center for Infectious Disease"/>
            <person name="Wu L."/>
            <person name="Ma J."/>
        </authorList>
    </citation>
    <scope>NUCLEOTIDE SEQUENCE [LARGE SCALE GENOMIC DNA]</scope>
    <source>
        <strain evidence="4">KCTC 32141</strain>
    </source>
</reference>
<dbReference type="InterPro" id="IPR029058">
    <property type="entry name" value="AB_hydrolase_fold"/>
</dbReference>
<accession>A0ABW5WIM7</accession>
<dbReference type="RefSeq" id="WP_183485322.1">
    <property type="nucleotide sequence ID" value="NZ_JBHUOV010000001.1"/>
</dbReference>
<keyword evidence="1 3" id="KW-0378">Hydrolase</keyword>
<evidence type="ECO:0000256" key="1">
    <source>
        <dbReference type="ARBA" id="ARBA00022801"/>
    </source>
</evidence>
<evidence type="ECO:0000313" key="3">
    <source>
        <dbReference type="EMBL" id="MFD2822522.1"/>
    </source>
</evidence>
<name>A0ABW5WIM7_9FLAO</name>
<gene>
    <name evidence="3" type="ORF">ACFS5M_02500</name>
</gene>
<dbReference type="GO" id="GO:0016787">
    <property type="term" value="F:hydrolase activity"/>
    <property type="evidence" value="ECO:0007669"/>
    <property type="project" value="UniProtKB-KW"/>
</dbReference>
<dbReference type="InterPro" id="IPR001375">
    <property type="entry name" value="Peptidase_S9_cat"/>
</dbReference>
<evidence type="ECO:0000313" key="4">
    <source>
        <dbReference type="Proteomes" id="UP001597533"/>
    </source>
</evidence>
<dbReference type="Proteomes" id="UP001597533">
    <property type="component" value="Unassembled WGS sequence"/>
</dbReference>
<dbReference type="PANTHER" id="PTHR42776:SF27">
    <property type="entry name" value="DIPEPTIDYL PEPTIDASE FAMILY MEMBER 6"/>
    <property type="match status" value="1"/>
</dbReference>
<dbReference type="EMBL" id="JBHUOV010000001">
    <property type="protein sequence ID" value="MFD2822522.1"/>
    <property type="molecule type" value="Genomic_DNA"/>
</dbReference>
<dbReference type="EC" id="3.4.-.-" evidence="3"/>
<dbReference type="SUPFAM" id="SSF53474">
    <property type="entry name" value="alpha/beta-Hydrolases"/>
    <property type="match status" value="1"/>
</dbReference>
<sequence length="302" mass="34355">MKLFFYKKVFFPGVFGLIVCFSSCKEKLGNTFHHQIISQQLLNTTEAFHINNIETYKINYISDDLAIEGYIAKPKQTQANSKLPAIVFCRGGNQSYGMILPNSLNYLNFLASEGYVVLASQLRGNIASEGVDEFGGKDLNDILKLISIARDLDFVDPRNIHVLGYSRGGMNTYQISKLTNNINSLAVVGAPSNLFEGARFRQEMYDNVMKPLIGDSIQFKNEYIKRSAVYWHNKINKPVLILHGTDDKAVTLKEAQQIIDSLKISNKTEFQYEIFEGGNHSLSNFKQRRNDLIFNWFNTHNK</sequence>
<dbReference type="PANTHER" id="PTHR42776">
    <property type="entry name" value="SERINE PEPTIDASE S9 FAMILY MEMBER"/>
    <property type="match status" value="1"/>
</dbReference>
<organism evidence="3 4">
    <name type="scientific">Lacinutrix iliipiscaria</name>
    <dbReference type="NCBI Taxonomy" id="1230532"/>
    <lineage>
        <taxon>Bacteria</taxon>
        <taxon>Pseudomonadati</taxon>
        <taxon>Bacteroidota</taxon>
        <taxon>Flavobacteriia</taxon>
        <taxon>Flavobacteriales</taxon>
        <taxon>Flavobacteriaceae</taxon>
        <taxon>Lacinutrix</taxon>
    </lineage>
</organism>
<proteinExistence type="predicted"/>
<comment type="caution">
    <text evidence="3">The sequence shown here is derived from an EMBL/GenBank/DDBJ whole genome shotgun (WGS) entry which is preliminary data.</text>
</comment>
<evidence type="ECO:0000259" key="2">
    <source>
        <dbReference type="Pfam" id="PF00326"/>
    </source>
</evidence>